<accession>A0A318KMU2</accession>
<dbReference type="RefSeq" id="WP_022937377.1">
    <property type="nucleotide sequence ID" value="NZ_CABKRQ010000003.1"/>
</dbReference>
<dbReference type="Gene3D" id="3.40.50.450">
    <property type="match status" value="1"/>
</dbReference>
<reference evidence="1 2" key="1">
    <citation type="submission" date="2018-05" db="EMBL/GenBank/DDBJ databases">
        <title>Genomic Encyclopedia of Type Strains, Phase IV (KMG-IV): sequencing the most valuable type-strain genomes for metagenomic binning, comparative biology and taxonomic classification.</title>
        <authorList>
            <person name="Goeker M."/>
        </authorList>
    </citation>
    <scope>NUCLEOTIDE SEQUENCE [LARGE SCALE GENOMIC DNA]</scope>
    <source>
        <strain evidence="1 2">JC118</strain>
    </source>
</reference>
<dbReference type="STRING" id="1034346.GCA_000313565_01063"/>
<dbReference type="AlphaFoldDB" id="A0A318KMU2"/>
<protein>
    <submittedName>
        <fullName evidence="1">Putative phage-like protein YoqJ</fullName>
    </submittedName>
</protein>
<dbReference type="PANTHER" id="PTHR38440:SF1">
    <property type="entry name" value="UPF0398 PROTEIN SPR0331"/>
    <property type="match status" value="1"/>
</dbReference>
<organism evidence="1 2">
    <name type="scientific">Dielma fastidiosa</name>
    <dbReference type="NCBI Taxonomy" id="1034346"/>
    <lineage>
        <taxon>Bacteria</taxon>
        <taxon>Bacillati</taxon>
        <taxon>Bacillota</taxon>
        <taxon>Erysipelotrichia</taxon>
        <taxon>Erysipelotrichales</taxon>
        <taxon>Erysipelotrichaceae</taxon>
        <taxon>Dielma</taxon>
    </lineage>
</organism>
<evidence type="ECO:0000313" key="2">
    <source>
        <dbReference type="Proteomes" id="UP000247612"/>
    </source>
</evidence>
<dbReference type="Pfam" id="PF06908">
    <property type="entry name" value="YpsA"/>
    <property type="match status" value="1"/>
</dbReference>
<gene>
    <name evidence="1" type="ORF">DES51_1067</name>
</gene>
<dbReference type="SUPFAM" id="SSF102405">
    <property type="entry name" value="MCP/YpsA-like"/>
    <property type="match status" value="1"/>
</dbReference>
<keyword evidence="2" id="KW-1185">Reference proteome</keyword>
<dbReference type="InterPro" id="IPR010697">
    <property type="entry name" value="YspA"/>
</dbReference>
<evidence type="ECO:0000313" key="1">
    <source>
        <dbReference type="EMBL" id="PXX78890.1"/>
    </source>
</evidence>
<dbReference type="EMBL" id="QJKH01000006">
    <property type="protein sequence ID" value="PXX78890.1"/>
    <property type="molecule type" value="Genomic_DNA"/>
</dbReference>
<sequence length="158" mass="18704">MKRTICFDGPVYDHLQYAKDENSVECQRIKKALTDKIDTLIKEGECVFMSGVRRGIEMWTAEIVLEKMEVYPNVSLICVCPYEEQPTYWNENHRERYFTIHQLCTKLVMLNRHYENDSYQKLDNYLLEHCDTIVTLNSEESRLARKAAQMNKLILSID</sequence>
<dbReference type="Proteomes" id="UP000247612">
    <property type="component" value="Unassembled WGS sequence"/>
</dbReference>
<name>A0A318KMU2_9FIRM</name>
<dbReference type="PANTHER" id="PTHR38440">
    <property type="entry name" value="UPF0398 PROTEIN YPSA"/>
    <property type="match status" value="1"/>
</dbReference>
<proteinExistence type="predicted"/>
<comment type="caution">
    <text evidence="1">The sequence shown here is derived from an EMBL/GenBank/DDBJ whole genome shotgun (WGS) entry which is preliminary data.</text>
</comment>